<organism evidence="4 5">
    <name type="scientific">Taxus chinensis</name>
    <name type="common">Chinese yew</name>
    <name type="synonym">Taxus wallichiana var. chinensis</name>
    <dbReference type="NCBI Taxonomy" id="29808"/>
    <lineage>
        <taxon>Eukaryota</taxon>
        <taxon>Viridiplantae</taxon>
        <taxon>Streptophyta</taxon>
        <taxon>Embryophyta</taxon>
        <taxon>Tracheophyta</taxon>
        <taxon>Spermatophyta</taxon>
        <taxon>Pinopsida</taxon>
        <taxon>Pinidae</taxon>
        <taxon>Conifers II</taxon>
        <taxon>Cupressales</taxon>
        <taxon>Taxaceae</taxon>
        <taxon>Taxus</taxon>
    </lineage>
</organism>
<comment type="caution">
    <text evidence="4">The sequence shown here is derived from an EMBL/GenBank/DDBJ whole genome shotgun (WGS) entry which is preliminary data.</text>
</comment>
<dbReference type="PANTHER" id="PTHR31301:SF206">
    <property type="entry name" value="LOB DOMAIN-CONTAINING PROTEIN 1"/>
    <property type="match status" value="1"/>
</dbReference>
<protein>
    <recommendedName>
        <fullName evidence="3">LOB domain-containing protein</fullName>
    </recommendedName>
</protein>
<evidence type="ECO:0000256" key="1">
    <source>
        <dbReference type="ARBA" id="ARBA00005474"/>
    </source>
</evidence>
<proteinExistence type="inferred from homology"/>
<evidence type="ECO:0000256" key="2">
    <source>
        <dbReference type="SAM" id="Coils"/>
    </source>
</evidence>
<sequence>MARKVNGSCASCKRQRKKCPESCVLAPHFPSTDTKKFDVVQRVFGTSHVIKTLQGVEDYQRADVVNSILYESSARVKDPVHGCAGIVYQLQAKIAELESQLAATQAEVVSMRLKRDEMASLLIGGYH</sequence>
<dbReference type="Proteomes" id="UP000824469">
    <property type="component" value="Unassembled WGS sequence"/>
</dbReference>
<dbReference type="AlphaFoldDB" id="A0AA38GY52"/>
<dbReference type="OMA" id="IAATPCA"/>
<feature type="non-terminal residue" evidence="4">
    <location>
        <position position="1"/>
    </location>
</feature>
<keyword evidence="2" id="KW-0175">Coiled coil</keyword>
<name>A0AA38GY52_TAXCH</name>
<dbReference type="Pfam" id="PF03195">
    <property type="entry name" value="LOB"/>
    <property type="match status" value="1"/>
</dbReference>
<dbReference type="PANTHER" id="PTHR31301">
    <property type="entry name" value="LOB DOMAIN-CONTAINING PROTEIN 4-RELATED"/>
    <property type="match status" value="1"/>
</dbReference>
<dbReference type="InterPro" id="IPR004883">
    <property type="entry name" value="LOB"/>
</dbReference>
<feature type="domain" description="LOB" evidence="3">
    <location>
        <begin position="7"/>
        <end position="108"/>
    </location>
</feature>
<feature type="coiled-coil region" evidence="2">
    <location>
        <begin position="87"/>
        <end position="114"/>
    </location>
</feature>
<evidence type="ECO:0000259" key="3">
    <source>
        <dbReference type="PROSITE" id="PS50891"/>
    </source>
</evidence>
<comment type="similarity">
    <text evidence="1">Belongs to the LOB domain-containing protein family.</text>
</comment>
<dbReference type="EMBL" id="JAHRHJ020000001">
    <property type="protein sequence ID" value="KAH9330761.1"/>
    <property type="molecule type" value="Genomic_DNA"/>
</dbReference>
<keyword evidence="5" id="KW-1185">Reference proteome</keyword>
<gene>
    <name evidence="4" type="ORF">KI387_002869</name>
</gene>
<evidence type="ECO:0000313" key="5">
    <source>
        <dbReference type="Proteomes" id="UP000824469"/>
    </source>
</evidence>
<accession>A0AA38GY52</accession>
<dbReference type="PROSITE" id="PS50891">
    <property type="entry name" value="LOB"/>
    <property type="match status" value="1"/>
</dbReference>
<evidence type="ECO:0000313" key="4">
    <source>
        <dbReference type="EMBL" id="KAH9330761.1"/>
    </source>
</evidence>
<reference evidence="4 5" key="1">
    <citation type="journal article" date="2021" name="Nat. Plants">
        <title>The Taxus genome provides insights into paclitaxel biosynthesis.</title>
        <authorList>
            <person name="Xiong X."/>
            <person name="Gou J."/>
            <person name="Liao Q."/>
            <person name="Li Y."/>
            <person name="Zhou Q."/>
            <person name="Bi G."/>
            <person name="Li C."/>
            <person name="Du R."/>
            <person name="Wang X."/>
            <person name="Sun T."/>
            <person name="Guo L."/>
            <person name="Liang H."/>
            <person name="Lu P."/>
            <person name="Wu Y."/>
            <person name="Zhang Z."/>
            <person name="Ro D.K."/>
            <person name="Shang Y."/>
            <person name="Huang S."/>
            <person name="Yan J."/>
        </authorList>
    </citation>
    <scope>NUCLEOTIDE SEQUENCE [LARGE SCALE GENOMIC DNA]</scope>
    <source>
        <strain evidence="4">Ta-2019</strain>
    </source>
</reference>